<evidence type="ECO:0000256" key="1">
    <source>
        <dbReference type="SAM" id="MobiDB-lite"/>
    </source>
</evidence>
<dbReference type="AlphaFoldDB" id="A0A409YTP9"/>
<dbReference type="InParanoid" id="A0A409YTP9"/>
<name>A0A409YTP9_9AGAR</name>
<dbReference type="Proteomes" id="UP000284842">
    <property type="component" value="Unassembled WGS sequence"/>
</dbReference>
<comment type="caution">
    <text evidence="2">The sequence shown here is derived from an EMBL/GenBank/DDBJ whole genome shotgun (WGS) entry which is preliminary data.</text>
</comment>
<evidence type="ECO:0000313" key="3">
    <source>
        <dbReference type="Proteomes" id="UP000284842"/>
    </source>
</evidence>
<protein>
    <submittedName>
        <fullName evidence="2">Uncharacterized protein</fullName>
    </submittedName>
</protein>
<gene>
    <name evidence="2" type="ORF">CVT24_002483</name>
</gene>
<evidence type="ECO:0000313" key="2">
    <source>
        <dbReference type="EMBL" id="PPR06370.1"/>
    </source>
</evidence>
<keyword evidence="3" id="KW-1185">Reference proteome</keyword>
<dbReference type="EMBL" id="NHTK01000664">
    <property type="protein sequence ID" value="PPR06370.1"/>
    <property type="molecule type" value="Genomic_DNA"/>
</dbReference>
<feature type="region of interest" description="Disordered" evidence="1">
    <location>
        <begin position="1"/>
        <end position="28"/>
    </location>
</feature>
<proteinExistence type="predicted"/>
<accession>A0A409YTP9</accession>
<reference evidence="2 3" key="1">
    <citation type="journal article" date="2018" name="Evol. Lett.">
        <title>Horizontal gene cluster transfer increased hallucinogenic mushroom diversity.</title>
        <authorList>
            <person name="Reynolds H.T."/>
            <person name="Vijayakumar V."/>
            <person name="Gluck-Thaler E."/>
            <person name="Korotkin H.B."/>
            <person name="Matheny P.B."/>
            <person name="Slot J.C."/>
        </authorList>
    </citation>
    <scope>NUCLEOTIDE SEQUENCE [LARGE SCALE GENOMIC DNA]</scope>
    <source>
        <strain evidence="2 3">2629</strain>
    </source>
</reference>
<organism evidence="2 3">
    <name type="scientific">Panaeolus cyanescens</name>
    <dbReference type="NCBI Taxonomy" id="181874"/>
    <lineage>
        <taxon>Eukaryota</taxon>
        <taxon>Fungi</taxon>
        <taxon>Dikarya</taxon>
        <taxon>Basidiomycota</taxon>
        <taxon>Agaricomycotina</taxon>
        <taxon>Agaricomycetes</taxon>
        <taxon>Agaricomycetidae</taxon>
        <taxon>Agaricales</taxon>
        <taxon>Agaricineae</taxon>
        <taxon>Galeropsidaceae</taxon>
        <taxon>Panaeolus</taxon>
    </lineage>
</organism>
<sequence length="177" mass="20147">MERPRESPGTLRPTMASPYSNDISDVRPSPFEEHDFKIMRGIMLNSQSTLREFSSKWRTRNYSDTNSKDICDILELIQERNVLVVLEIKLVYVSPEIAPLNADSQLAHWPQFATLLGDEHGFPRLKEVSLILSFLVSSAVRQQMDSSEYEILLTDAMAPLSRSSRLTFDLNVIVSEA</sequence>